<keyword evidence="4 6" id="KW-0378">Hydrolase</keyword>
<keyword evidence="3 6" id="KW-0540">Nuclease</keyword>
<feature type="domain" description="Xrn1 helical" evidence="9">
    <location>
        <begin position="346"/>
        <end position="568"/>
    </location>
</feature>
<feature type="compositionally biased region" description="Polar residues" evidence="7">
    <location>
        <begin position="817"/>
        <end position="831"/>
    </location>
</feature>
<protein>
    <recommendedName>
        <fullName evidence="6">5'-3' exoribonuclease</fullName>
        <ecNumber evidence="6">3.1.13.-</ecNumber>
    </recommendedName>
</protein>
<dbReference type="GO" id="GO:0006397">
    <property type="term" value="P:mRNA processing"/>
    <property type="evidence" value="ECO:0007669"/>
    <property type="project" value="UniProtKB-UniRule"/>
</dbReference>
<dbReference type="InterPro" id="IPR027073">
    <property type="entry name" value="5_3_exoribonuclease"/>
</dbReference>
<dbReference type="Pfam" id="PF17846">
    <property type="entry name" value="XRN_M"/>
    <property type="match status" value="2"/>
</dbReference>
<keyword evidence="2 6" id="KW-0507">mRNA processing</keyword>
<evidence type="ECO:0000313" key="11">
    <source>
        <dbReference type="EMBL" id="SVP95147.1"/>
    </source>
</evidence>
<gene>
    <name evidence="10" type="ORF">TAT_000331100</name>
    <name evidence="11" type="ORF">TAV_000330900</name>
</gene>
<evidence type="ECO:0000256" key="1">
    <source>
        <dbReference type="ARBA" id="ARBA00006994"/>
    </source>
</evidence>
<dbReference type="InterPro" id="IPR041412">
    <property type="entry name" value="Xrn1_helical"/>
</dbReference>
<feature type="domain" description="Xrn1 N-terminal" evidence="8">
    <location>
        <begin position="1"/>
        <end position="267"/>
    </location>
</feature>
<reference evidence="10" key="1">
    <citation type="submission" date="2018-07" db="EMBL/GenBank/DDBJ databases">
        <authorList>
            <person name="Quirk P.G."/>
            <person name="Krulwich T.A."/>
        </authorList>
    </citation>
    <scope>NUCLEOTIDE SEQUENCE</scope>
    <source>
        <strain evidence="10">Anand</strain>
    </source>
</reference>
<evidence type="ECO:0000259" key="9">
    <source>
        <dbReference type="Pfam" id="PF17846"/>
    </source>
</evidence>
<dbReference type="CDD" id="cd18673">
    <property type="entry name" value="PIN_XRN1-2-like"/>
    <property type="match status" value="1"/>
</dbReference>
<comment type="similarity">
    <text evidence="1 6">Belongs to the 5'-3' exonuclease family. XRN2/RAT1 subfamily.</text>
</comment>
<dbReference type="GO" id="GO:0004534">
    <property type="term" value="F:5'-3' RNA exonuclease activity"/>
    <property type="evidence" value="ECO:0007669"/>
    <property type="project" value="UniProtKB-UniRule"/>
</dbReference>
<dbReference type="GO" id="GO:0003723">
    <property type="term" value="F:RNA binding"/>
    <property type="evidence" value="ECO:0007669"/>
    <property type="project" value="TreeGrafter"/>
</dbReference>
<evidence type="ECO:0000256" key="2">
    <source>
        <dbReference type="ARBA" id="ARBA00022664"/>
    </source>
</evidence>
<evidence type="ECO:0000256" key="7">
    <source>
        <dbReference type="SAM" id="MobiDB-lite"/>
    </source>
</evidence>
<dbReference type="InterPro" id="IPR004859">
    <property type="entry name" value="Xrn1_N"/>
</dbReference>
<evidence type="ECO:0000256" key="3">
    <source>
        <dbReference type="ARBA" id="ARBA00022722"/>
    </source>
</evidence>
<evidence type="ECO:0000259" key="8">
    <source>
        <dbReference type="Pfam" id="PF03159"/>
    </source>
</evidence>
<accession>A0A3B0N8V1</accession>
<feature type="compositionally biased region" description="Basic and acidic residues" evidence="7">
    <location>
        <begin position="896"/>
        <end position="924"/>
    </location>
</feature>
<dbReference type="VEuPathDB" id="PiroplasmaDB:TA08085"/>
<dbReference type="EMBL" id="UIVS01000004">
    <property type="protein sequence ID" value="SVP95147.1"/>
    <property type="molecule type" value="Genomic_DNA"/>
</dbReference>
<feature type="domain" description="Xrn1 helical" evidence="9">
    <location>
        <begin position="603"/>
        <end position="713"/>
    </location>
</feature>
<dbReference type="Gene3D" id="3.40.50.12390">
    <property type="match status" value="2"/>
</dbReference>
<evidence type="ECO:0000313" key="10">
    <source>
        <dbReference type="EMBL" id="SVP94309.1"/>
    </source>
</evidence>
<dbReference type="GO" id="GO:0000956">
    <property type="term" value="P:nuclear-transcribed mRNA catabolic process"/>
    <property type="evidence" value="ECO:0007669"/>
    <property type="project" value="TreeGrafter"/>
</dbReference>
<dbReference type="EMBL" id="UIVT01000004">
    <property type="protein sequence ID" value="SVP94309.1"/>
    <property type="molecule type" value="Genomic_DNA"/>
</dbReference>
<evidence type="ECO:0000256" key="4">
    <source>
        <dbReference type="ARBA" id="ARBA00022801"/>
    </source>
</evidence>
<proteinExistence type="inferred from homology"/>
<dbReference type="GO" id="GO:0005634">
    <property type="term" value="C:nucleus"/>
    <property type="evidence" value="ECO:0007669"/>
    <property type="project" value="InterPro"/>
</dbReference>
<keyword evidence="5 6" id="KW-0269">Exonuclease</keyword>
<dbReference type="PANTHER" id="PTHR12341">
    <property type="entry name" value="5'-&gt;3' EXORIBONUCLEASE"/>
    <property type="match status" value="1"/>
</dbReference>
<dbReference type="AlphaFoldDB" id="A0A3B0N8V1"/>
<feature type="compositionally biased region" description="Polar residues" evidence="7">
    <location>
        <begin position="442"/>
        <end position="462"/>
    </location>
</feature>
<dbReference type="Gene3D" id="1.25.40.1050">
    <property type="match status" value="1"/>
</dbReference>
<sequence length="938" mass="111039">MGVPTFYRWLCNRYPRVPKDVIDNYNERNLDLSDEDAIGLELLKDNPNGEFDNLYLDMNGIIHPCCHPENMEQPQTEELMFNCILDYLDRIFFMVRPRKLIYLAIGNVNYDIILFIDGVAPRAKINQQRSRRFKSAALADLEDETYDTLIKDYEKRYGKTDLIVRKSKWDSNVITPGTEFMYMLSEKLIEYIEDRIEKYDAWKRIVVIFSDSNVPGEGEHKIMKFIRNQRHCPDYDPNTRHVLHGMDADLIMLGLATHEPNFFILREIVTFFSNPTTNNSENAISNTIDTVSKTQNTTQSSGDVQKYMKMMRENWKPLQFLQLPVLREYLSHQLRFPLGFENGEMVDFERCIDDLVLMIFFCGNDFLPNLPSISITGGSIDQMLLLYQKILPTLEDYLSDEGRLNFHTITQFFELLSKIEDETFKNIHEFKIKSQNRRQNDDSNSAKVTNDSGGNSEANSSDKGGEERIEDQFMKELKEKMNSSNVKDDVKLPVDVTLNDPKLWKEAYYREKFNLGDKTPEEIEKFVQKLSFDYIKGICWVLQYYYQGCPSWSWYYRYHYSPFCSDLNFSGIQSPEDYSCESVEDDESNLKRRHNTLETSAKMIKFDLDVPLTPFQQLMGVMPIRSSHCIPEKLRTLMTDVDSPLREFYPTKFREDPNGKRYKYQWVALLPFIDEKKLLKHVKPIEDELSEEEKVRNRTSNNLIKIPKSRRQKFLNNVNTIVGKDTDRPNSGFEQFVCETGKKHRSVLLPGAKIPPRVLTVQDLMEEQRNRGFNCEVAKRMILNMLSSRKDPYSKDPHGQVLSDTQRDFHQYTNKYTPNHYTPTQHPQYNHGQYPPNDYNQYNQPYKYHHNHPNQYNTHNQPSQYHQYNANYANNTYDPYNPRYSNEPPEYSRPNYHQDRQYHHGRSNQERPYYRDRDNHDRNRFNGGYKRSYNEKYY</sequence>
<dbReference type="Pfam" id="PF03159">
    <property type="entry name" value="XRN_N"/>
    <property type="match status" value="1"/>
</dbReference>
<evidence type="ECO:0000256" key="5">
    <source>
        <dbReference type="ARBA" id="ARBA00022839"/>
    </source>
</evidence>
<feature type="region of interest" description="Disordered" evidence="7">
    <location>
        <begin position="817"/>
        <end position="839"/>
    </location>
</feature>
<feature type="region of interest" description="Disordered" evidence="7">
    <location>
        <begin position="873"/>
        <end position="938"/>
    </location>
</feature>
<comment type="function">
    <text evidence="6">Possesses 5'-&gt;3' exoribonuclease activity. May promote termination of transcription by RNA polymerase II.</text>
</comment>
<dbReference type="EC" id="3.1.13.-" evidence="6"/>
<organism evidence="10">
    <name type="scientific">Theileria annulata</name>
    <dbReference type="NCBI Taxonomy" id="5874"/>
    <lineage>
        <taxon>Eukaryota</taxon>
        <taxon>Sar</taxon>
        <taxon>Alveolata</taxon>
        <taxon>Apicomplexa</taxon>
        <taxon>Aconoidasida</taxon>
        <taxon>Piroplasmida</taxon>
        <taxon>Theileriidae</taxon>
        <taxon>Theileria</taxon>
    </lineage>
</organism>
<dbReference type="InterPro" id="IPR017151">
    <property type="entry name" value="Xrn2/3/4"/>
</dbReference>
<evidence type="ECO:0000256" key="6">
    <source>
        <dbReference type="PIRNR" id="PIRNR037239"/>
    </source>
</evidence>
<name>A0A3B0N8V1_THEAN</name>
<feature type="compositionally biased region" description="Low complexity" evidence="7">
    <location>
        <begin position="873"/>
        <end position="882"/>
    </location>
</feature>
<dbReference type="PIRSF" id="PIRSF037239">
    <property type="entry name" value="Exonuclease_Xrn2"/>
    <property type="match status" value="1"/>
</dbReference>
<feature type="region of interest" description="Disordered" evidence="7">
    <location>
        <begin position="435"/>
        <end position="467"/>
    </location>
</feature>